<protein>
    <submittedName>
        <fullName evidence="2">Uncharacterized protein</fullName>
    </submittedName>
</protein>
<evidence type="ECO:0000256" key="1">
    <source>
        <dbReference type="SAM" id="SignalP"/>
    </source>
</evidence>
<dbReference type="Proteomes" id="UP000318801">
    <property type="component" value="Unassembled WGS sequence"/>
</dbReference>
<dbReference type="OrthoDB" id="7274329at2"/>
<organism evidence="2 3">
    <name type="scientific">Martelella alba</name>
    <dbReference type="NCBI Taxonomy" id="2590451"/>
    <lineage>
        <taxon>Bacteria</taxon>
        <taxon>Pseudomonadati</taxon>
        <taxon>Pseudomonadota</taxon>
        <taxon>Alphaproteobacteria</taxon>
        <taxon>Hyphomicrobiales</taxon>
        <taxon>Aurantimonadaceae</taxon>
        <taxon>Martelella</taxon>
    </lineage>
</organism>
<dbReference type="RefSeq" id="WP_141149347.1">
    <property type="nucleotide sequence ID" value="NZ_VHLG01000007.1"/>
</dbReference>
<evidence type="ECO:0000313" key="3">
    <source>
        <dbReference type="Proteomes" id="UP000318801"/>
    </source>
</evidence>
<reference evidence="2 3" key="1">
    <citation type="submission" date="2019-06" db="EMBL/GenBank/DDBJ databases">
        <authorList>
            <person name="Li M."/>
        </authorList>
    </citation>
    <scope>NUCLEOTIDE SEQUENCE [LARGE SCALE GENOMIC DNA]</scope>
    <source>
        <strain evidence="2 3">BGMRC2036</strain>
    </source>
</reference>
<keyword evidence="3" id="KW-1185">Reference proteome</keyword>
<comment type="caution">
    <text evidence="2">The sequence shown here is derived from an EMBL/GenBank/DDBJ whole genome shotgun (WGS) entry which is preliminary data.</text>
</comment>
<dbReference type="EMBL" id="VHLG01000007">
    <property type="protein sequence ID" value="TPW30138.1"/>
    <property type="molecule type" value="Genomic_DNA"/>
</dbReference>
<sequence length="155" mass="16676">MSKPVLTLSVCLLLVACQAGPINVLYKEGSTRDQRQEAYDQCMIEALKQVPQNMVTEVSGGYSVPGFISCEDKDDKRTYCTEVGGYVTPVTSESHDTNAALRARVVDRCLAEKGYTSIVRPICPSQQERSMAASQIAQPPQAAISCVAGPSVSTL</sequence>
<feature type="signal peptide" evidence="1">
    <location>
        <begin position="1"/>
        <end position="19"/>
    </location>
</feature>
<dbReference type="PROSITE" id="PS51257">
    <property type="entry name" value="PROKAR_LIPOPROTEIN"/>
    <property type="match status" value="1"/>
</dbReference>
<gene>
    <name evidence="2" type="ORF">FJU08_12535</name>
</gene>
<dbReference type="AlphaFoldDB" id="A0A506U9C7"/>
<keyword evidence="1" id="KW-0732">Signal</keyword>
<name>A0A506U9C7_9HYPH</name>
<evidence type="ECO:0000313" key="2">
    <source>
        <dbReference type="EMBL" id="TPW30138.1"/>
    </source>
</evidence>
<accession>A0A506U9C7</accession>
<feature type="chain" id="PRO_5021508610" evidence="1">
    <location>
        <begin position="20"/>
        <end position="155"/>
    </location>
</feature>
<proteinExistence type="predicted"/>